<evidence type="ECO:0000313" key="1">
    <source>
        <dbReference type="EMBL" id="KAI4297634.1"/>
    </source>
</evidence>
<accession>A0ACB9KKL8</accession>
<protein>
    <submittedName>
        <fullName evidence="1">Uncharacterized protein</fullName>
    </submittedName>
</protein>
<proteinExistence type="predicted"/>
<evidence type="ECO:0000313" key="2">
    <source>
        <dbReference type="Proteomes" id="UP000828941"/>
    </source>
</evidence>
<organism evidence="1 2">
    <name type="scientific">Bauhinia variegata</name>
    <name type="common">Purple orchid tree</name>
    <name type="synonym">Phanera variegata</name>
    <dbReference type="NCBI Taxonomy" id="167791"/>
    <lineage>
        <taxon>Eukaryota</taxon>
        <taxon>Viridiplantae</taxon>
        <taxon>Streptophyta</taxon>
        <taxon>Embryophyta</taxon>
        <taxon>Tracheophyta</taxon>
        <taxon>Spermatophyta</taxon>
        <taxon>Magnoliopsida</taxon>
        <taxon>eudicotyledons</taxon>
        <taxon>Gunneridae</taxon>
        <taxon>Pentapetalae</taxon>
        <taxon>rosids</taxon>
        <taxon>fabids</taxon>
        <taxon>Fabales</taxon>
        <taxon>Fabaceae</taxon>
        <taxon>Cercidoideae</taxon>
        <taxon>Cercideae</taxon>
        <taxon>Bauhiniinae</taxon>
        <taxon>Bauhinia</taxon>
    </lineage>
</organism>
<dbReference type="EMBL" id="CM039439">
    <property type="protein sequence ID" value="KAI4297634.1"/>
    <property type="molecule type" value="Genomic_DNA"/>
</dbReference>
<keyword evidence="2" id="KW-1185">Reference proteome</keyword>
<gene>
    <name evidence="1" type="ORF">L6164_037516</name>
</gene>
<dbReference type="Proteomes" id="UP000828941">
    <property type="component" value="Chromosome 14"/>
</dbReference>
<comment type="caution">
    <text evidence="1">The sequence shown here is derived from an EMBL/GenBank/DDBJ whole genome shotgun (WGS) entry which is preliminary data.</text>
</comment>
<reference evidence="1 2" key="1">
    <citation type="journal article" date="2022" name="DNA Res.">
        <title>Chromosomal-level genome assembly of the orchid tree Bauhinia variegata (Leguminosae; Cercidoideae) supports the allotetraploid origin hypothesis of Bauhinia.</title>
        <authorList>
            <person name="Zhong Y."/>
            <person name="Chen Y."/>
            <person name="Zheng D."/>
            <person name="Pang J."/>
            <person name="Liu Y."/>
            <person name="Luo S."/>
            <person name="Meng S."/>
            <person name="Qian L."/>
            <person name="Wei D."/>
            <person name="Dai S."/>
            <person name="Zhou R."/>
        </authorList>
    </citation>
    <scope>NUCLEOTIDE SEQUENCE [LARGE SCALE GENOMIC DNA]</scope>
    <source>
        <strain evidence="1">BV-YZ2020</strain>
    </source>
</reference>
<name>A0ACB9KKL8_BAUVA</name>
<sequence>MLLLLFQLQLQLLVSHSWSAVGCIDRERQALLDLKAGFVDESGLLSSWGNEEEKRDCCQWERVRCSNQTGHVQMLYLQGEDHSEVYWQYYDVFDSYDVRPLLRGKISASLMELQHLRYLNLSFNNFKYSHIPEFFGTLHSLRYLDVSNSYFVGKIPNQLGSLPNLHHLDLSRNLLEGAIPSQLESLLNLHHLDLSHNYLEGSIPSQLGNLSSLQKLYLGYNQALKIHNENFARTQWLSNLTSLTILDLSKVLNLNHSLNWLQTINELQNLRELYLVRCNLPDDDLLLFPDPSKFNFSSSLTIVDLSQVSNLNHSHYLLQIIGKLPNLRELFLGDCKLSDQDLFFLDHTKFNSSSLTTLDLSSNNMPATFLKSLANICTLRIGSKILSDVSKFPSLKSLDLEENQLTGIVDDGTPDTCSLNSLDLSSNRLSAELPLMIQNLLSCRWTLQDLYLSRNQITGGLPDLSKFSSLKILYLHDNQLSGMLESSRLPPQLELLDVSSNSIEGGIPETFGKICGLRSLRLWNSSLTDELPVMIHNLFGCARSLEELDLSLNQITGTIPDLSKFSSLRHLDISGNQLIGEIPRDMRFPSQLVTLALASNSKLKGVITDSHFANMSNLQELSLSFSSLTLTFSPSWVPSFQLQEIYLTSCKLGPEFPKWLQTQKSLRALDISDSNISDSVPEWLWSLSPRLAFLNISYNNLIGTIPTSSQSAAYVDLTRNRFSSSNMFACANITSERLSILDVSNNHLSGQLPDCWNNFKSLVYLDMSHNKLLGKLPNSMGSLVELEALVLRHNEFNGDLPMSLMNCTKLVTLDMGENKFSGRIPFWIGNAFKQLRMLSLRNNHFSGSIPSELCQLIYLQFLDLSLNNLSGEILKCLKNFTAMSQKEEVPTYPHEFTYTLEQICIYFHLDVLLMWKGIERRFERNAFLLKSIDLSSNQLIGRIPEKITNLVELVSLNLSRNNLTGEIPSNIGKLNSLDTLDLSRNHFSGEIPSSLAQIDRLTMLDLSHNQLFGRIPTSTQLQSFNASCYDENLDLCGKPLEKKCPEEEATQKPQKVERIEHSIFSQPFYISMALGFAIGFWGIFISILINRSWRYLYFRFLNNLTDAVYVMLALNVAKCRVWLNG</sequence>